<feature type="compositionally biased region" description="Basic and acidic residues" evidence="1">
    <location>
        <begin position="150"/>
        <end position="160"/>
    </location>
</feature>
<keyword evidence="2" id="KW-1133">Transmembrane helix</keyword>
<sequence>MSATSTPQFYTTAFPTTTPTYSPTQNATLPIVVVDVQGTNMTTTNALLGSTLALIIVAVALAAGRYLPAGWAQRCRRMIPQSTIDNFKRDPLGSVTAMVNDPKSVLKNIQIPDSVRNLSDMVPQSIKDKIVPKEIQDLVGIAPSATVPHIDTETPAERPESVTPETSPPPPASSRKIDIAPPPPVRRAITPEPIAEEKEEEVKAEAVREVIEDGGVVVTEPKKEEQVASTILKIDPADLEAVQAFLESRSGSHVILQSNSGSITDEARL</sequence>
<accession>A0A6C0K7B4</accession>
<evidence type="ECO:0000256" key="2">
    <source>
        <dbReference type="SAM" id="Phobius"/>
    </source>
</evidence>
<reference evidence="3" key="1">
    <citation type="journal article" date="2020" name="Nature">
        <title>Giant virus diversity and host interactions through global metagenomics.</title>
        <authorList>
            <person name="Schulz F."/>
            <person name="Roux S."/>
            <person name="Paez-Espino D."/>
            <person name="Jungbluth S."/>
            <person name="Walsh D.A."/>
            <person name="Denef V.J."/>
            <person name="McMahon K.D."/>
            <person name="Konstantinidis K.T."/>
            <person name="Eloe-Fadrosh E.A."/>
            <person name="Kyrpides N.C."/>
            <person name="Woyke T."/>
        </authorList>
    </citation>
    <scope>NUCLEOTIDE SEQUENCE</scope>
    <source>
        <strain evidence="3">GVMAG-S-1101178-127</strain>
    </source>
</reference>
<keyword evidence="2" id="KW-0812">Transmembrane</keyword>
<feature type="transmembrane region" description="Helical" evidence="2">
    <location>
        <begin position="46"/>
        <end position="67"/>
    </location>
</feature>
<dbReference type="EMBL" id="MN740818">
    <property type="protein sequence ID" value="QHU13333.1"/>
    <property type="molecule type" value="Genomic_DNA"/>
</dbReference>
<proteinExistence type="predicted"/>
<feature type="region of interest" description="Disordered" evidence="1">
    <location>
        <begin position="142"/>
        <end position="186"/>
    </location>
</feature>
<keyword evidence="2" id="KW-0472">Membrane</keyword>
<evidence type="ECO:0008006" key="4">
    <source>
        <dbReference type="Google" id="ProtNLM"/>
    </source>
</evidence>
<protein>
    <recommendedName>
        <fullName evidence="4">Transmembrane protein</fullName>
    </recommendedName>
</protein>
<dbReference type="AlphaFoldDB" id="A0A6C0K7B4"/>
<organism evidence="3">
    <name type="scientific">viral metagenome</name>
    <dbReference type="NCBI Taxonomy" id="1070528"/>
    <lineage>
        <taxon>unclassified sequences</taxon>
        <taxon>metagenomes</taxon>
        <taxon>organismal metagenomes</taxon>
    </lineage>
</organism>
<evidence type="ECO:0000256" key="1">
    <source>
        <dbReference type="SAM" id="MobiDB-lite"/>
    </source>
</evidence>
<name>A0A6C0K7B4_9ZZZZ</name>
<evidence type="ECO:0000313" key="3">
    <source>
        <dbReference type="EMBL" id="QHU13333.1"/>
    </source>
</evidence>